<evidence type="ECO:0000256" key="9">
    <source>
        <dbReference type="ARBA" id="ARBA00043187"/>
    </source>
</evidence>
<dbReference type="InterPro" id="IPR005502">
    <property type="entry name" value="Ribosyl_crysJ1"/>
</dbReference>
<evidence type="ECO:0000256" key="8">
    <source>
        <dbReference type="ARBA" id="ARBA00042850"/>
    </source>
</evidence>
<dbReference type="GO" id="GO:0046872">
    <property type="term" value="F:metal ion binding"/>
    <property type="evidence" value="ECO:0007669"/>
    <property type="project" value="UniProtKB-KW"/>
</dbReference>
<evidence type="ECO:0000256" key="5">
    <source>
        <dbReference type="ARBA" id="ARBA00042398"/>
    </source>
</evidence>
<evidence type="ECO:0000256" key="1">
    <source>
        <dbReference type="ARBA" id="ARBA00010702"/>
    </source>
</evidence>
<feature type="binding site" evidence="12">
    <location>
        <position position="339"/>
    </location>
    <ligand>
        <name>Mg(2+)</name>
        <dbReference type="ChEBI" id="CHEBI:18420"/>
        <label>1</label>
    </ligand>
</feature>
<gene>
    <name evidence="13" type="ORF">BDZ94DRAFT_1179554</name>
</gene>
<sequence length="402" mass="44878">MVPLRTQNVTYDSAASKIRQSMLATAMVDALGGPPEFHKRFSFRLVTTMTPNKNFNLPPGVWTDDTSMTLCLARSLARYTPPSQEGHQPRTPGGFDERDQLEAYTSWRELGTLSAIGRCFDIGNTISRALTIYMTYTTEEPSANITEAALCRIRDELGGEECSGNGSLMRILPIGLVYWHDEATARSFARRSSVTTHPNSMCMEACEVWTGMIVRVMQNSGSATQYTKLDLVEYLANFQYSNETLQKALALPIDVPSMPSKAEERESYYHKHHPILRLIARTQPSPPTSNTGFSKNLPSEKELPSSGYVLHTMVAALYCFFATETFEEGAIMAVNLGSDADTVGAIYAGLAGCWYSGEEDAAASSAFWTSRVKKWRDELVKRELVEEVADELVRLRDRMQYF</sequence>
<keyword evidence="12" id="KW-0479">Metal-binding</keyword>
<evidence type="ECO:0000256" key="4">
    <source>
        <dbReference type="ARBA" id="ARBA00041057"/>
    </source>
</evidence>
<feature type="binding site" evidence="12">
    <location>
        <position position="63"/>
    </location>
    <ligand>
        <name>Mg(2+)</name>
        <dbReference type="ChEBI" id="CHEBI:18420"/>
        <label>1</label>
    </ligand>
</feature>
<reference evidence="13" key="1">
    <citation type="submission" date="2020-11" db="EMBL/GenBank/DDBJ databases">
        <authorList>
            <consortium name="DOE Joint Genome Institute"/>
            <person name="Ahrendt S."/>
            <person name="Riley R."/>
            <person name="Andreopoulos W."/>
            <person name="Labutti K."/>
            <person name="Pangilinan J."/>
            <person name="Ruiz-Duenas F.J."/>
            <person name="Barrasa J.M."/>
            <person name="Sanchez-Garcia M."/>
            <person name="Camarero S."/>
            <person name="Miyauchi S."/>
            <person name="Serrano A."/>
            <person name="Linde D."/>
            <person name="Babiker R."/>
            <person name="Drula E."/>
            <person name="Ayuso-Fernandez I."/>
            <person name="Pacheco R."/>
            <person name="Padilla G."/>
            <person name="Ferreira P."/>
            <person name="Barriuso J."/>
            <person name="Kellner H."/>
            <person name="Castanera R."/>
            <person name="Alfaro M."/>
            <person name="Ramirez L."/>
            <person name="Pisabarro A.G."/>
            <person name="Kuo A."/>
            <person name="Tritt A."/>
            <person name="Lipzen A."/>
            <person name="He G."/>
            <person name="Yan M."/>
            <person name="Ng V."/>
            <person name="Cullen D."/>
            <person name="Martin F."/>
            <person name="Rosso M.-N."/>
            <person name="Henrissat B."/>
            <person name="Hibbett D."/>
            <person name="Martinez A.T."/>
            <person name="Grigoriev I.V."/>
        </authorList>
    </citation>
    <scope>NUCLEOTIDE SEQUENCE</scope>
    <source>
        <strain evidence="13">CBS 247.69</strain>
    </source>
</reference>
<name>A0A9P5XTV3_9AGAR</name>
<keyword evidence="14" id="KW-1185">Reference proteome</keyword>
<evidence type="ECO:0000256" key="11">
    <source>
        <dbReference type="ARBA" id="ARBA00049015"/>
    </source>
</evidence>
<dbReference type="InterPro" id="IPR036705">
    <property type="entry name" value="Ribosyl_crysJ1_sf"/>
</dbReference>
<dbReference type="EC" id="3.2.1.143" evidence="2"/>
<dbReference type="AlphaFoldDB" id="A0A9P5XTV3"/>
<accession>A0A9P5XTV3</accession>
<evidence type="ECO:0000256" key="3">
    <source>
        <dbReference type="ARBA" id="ARBA00022801"/>
    </source>
</evidence>
<comment type="caution">
    <text evidence="13">The sequence shown here is derived from an EMBL/GenBank/DDBJ whole genome shotgun (WGS) entry which is preliminary data.</text>
</comment>
<dbReference type="InterPro" id="IPR050792">
    <property type="entry name" value="ADP-ribosylglycohydrolase"/>
</dbReference>
<comment type="cofactor">
    <cofactor evidence="12">
        <name>Mg(2+)</name>
        <dbReference type="ChEBI" id="CHEBI:18420"/>
    </cofactor>
    <text evidence="12">Binds 2 magnesium ions per subunit.</text>
</comment>
<protein>
    <recommendedName>
        <fullName evidence="4">ADP-ribosylhydrolase ARH3</fullName>
        <ecNumber evidence="2">3.2.1.143</ecNumber>
    </recommendedName>
    <alternativeName>
        <fullName evidence="5">ADP-ribose glycohydrolase ARH3</fullName>
    </alternativeName>
    <alternativeName>
        <fullName evidence="6">ADP-ribosylhydrolase 3</fullName>
    </alternativeName>
    <alternativeName>
        <fullName evidence="9">O-acetyl-ADP-ribose deacetylase ARH3</fullName>
    </alternativeName>
    <alternativeName>
        <fullName evidence="10">Poly(ADP-ribose) glycohydrolase ARH3</fullName>
    </alternativeName>
    <alternativeName>
        <fullName evidence="8">[Protein ADP-ribosylarginine] hydrolase-like protein 2</fullName>
    </alternativeName>
    <alternativeName>
        <fullName evidence="7">[Protein ADP-ribosylserine] hydrolase</fullName>
    </alternativeName>
</protein>
<dbReference type="Gene3D" id="1.10.4080.10">
    <property type="entry name" value="ADP-ribosylation/Crystallin J1"/>
    <property type="match status" value="1"/>
</dbReference>
<evidence type="ECO:0000313" key="13">
    <source>
        <dbReference type="EMBL" id="KAF9455651.1"/>
    </source>
</evidence>
<feature type="binding site" evidence="12">
    <location>
        <position position="342"/>
    </location>
    <ligand>
        <name>Mg(2+)</name>
        <dbReference type="ChEBI" id="CHEBI:18420"/>
        <label>1</label>
    </ligand>
</feature>
<evidence type="ECO:0000256" key="6">
    <source>
        <dbReference type="ARBA" id="ARBA00042471"/>
    </source>
</evidence>
<dbReference type="Proteomes" id="UP000807353">
    <property type="component" value="Unassembled WGS sequence"/>
</dbReference>
<evidence type="ECO:0000256" key="7">
    <source>
        <dbReference type="ARBA" id="ARBA00042722"/>
    </source>
</evidence>
<evidence type="ECO:0000256" key="12">
    <source>
        <dbReference type="PIRSR" id="PIRSR605502-1"/>
    </source>
</evidence>
<dbReference type="GO" id="GO:0004649">
    <property type="term" value="F:poly(ADP-ribose) glycohydrolase activity"/>
    <property type="evidence" value="ECO:0007669"/>
    <property type="project" value="UniProtKB-EC"/>
</dbReference>
<comment type="catalytic activity">
    <reaction evidence="11">
        <text>alpha-NAD(+) + H2O = ADP-D-ribose + nicotinamide + H(+)</text>
        <dbReference type="Rhea" id="RHEA:68792"/>
        <dbReference type="ChEBI" id="CHEBI:15377"/>
        <dbReference type="ChEBI" id="CHEBI:15378"/>
        <dbReference type="ChEBI" id="CHEBI:17154"/>
        <dbReference type="ChEBI" id="CHEBI:57967"/>
        <dbReference type="ChEBI" id="CHEBI:77017"/>
    </reaction>
</comment>
<feature type="binding site" evidence="12">
    <location>
        <position position="341"/>
    </location>
    <ligand>
        <name>Mg(2+)</name>
        <dbReference type="ChEBI" id="CHEBI:18420"/>
        <label>1</label>
    </ligand>
</feature>
<dbReference type="EMBL" id="MU150572">
    <property type="protein sequence ID" value="KAF9455651.1"/>
    <property type="molecule type" value="Genomic_DNA"/>
</dbReference>
<dbReference type="PANTHER" id="PTHR16222:SF24">
    <property type="entry name" value="ADP-RIBOSYLHYDROLASE ARH3"/>
    <property type="match status" value="1"/>
</dbReference>
<dbReference type="Pfam" id="PF03747">
    <property type="entry name" value="ADP_ribosyl_GH"/>
    <property type="match status" value="1"/>
</dbReference>
<comment type="similarity">
    <text evidence="1">Belongs to the ADP-ribosylglycohydrolase family.</text>
</comment>
<feature type="binding site" evidence="12">
    <location>
        <position position="65"/>
    </location>
    <ligand>
        <name>Mg(2+)</name>
        <dbReference type="ChEBI" id="CHEBI:18420"/>
        <label>1</label>
    </ligand>
</feature>
<keyword evidence="12" id="KW-0460">Magnesium</keyword>
<keyword evidence="3" id="KW-0378">Hydrolase</keyword>
<evidence type="ECO:0000256" key="2">
    <source>
        <dbReference type="ARBA" id="ARBA00012255"/>
    </source>
</evidence>
<dbReference type="SUPFAM" id="SSF101478">
    <property type="entry name" value="ADP-ribosylglycohydrolase"/>
    <property type="match status" value="1"/>
</dbReference>
<organism evidence="13 14">
    <name type="scientific">Collybia nuda</name>
    <dbReference type="NCBI Taxonomy" id="64659"/>
    <lineage>
        <taxon>Eukaryota</taxon>
        <taxon>Fungi</taxon>
        <taxon>Dikarya</taxon>
        <taxon>Basidiomycota</taxon>
        <taxon>Agaricomycotina</taxon>
        <taxon>Agaricomycetes</taxon>
        <taxon>Agaricomycetidae</taxon>
        <taxon>Agaricales</taxon>
        <taxon>Tricholomatineae</taxon>
        <taxon>Clitocybaceae</taxon>
        <taxon>Collybia</taxon>
    </lineage>
</organism>
<evidence type="ECO:0000256" key="10">
    <source>
        <dbReference type="ARBA" id="ARBA00043193"/>
    </source>
</evidence>
<dbReference type="OrthoDB" id="2021138at2759"/>
<dbReference type="PANTHER" id="PTHR16222">
    <property type="entry name" value="ADP-RIBOSYLGLYCOHYDROLASE"/>
    <property type="match status" value="1"/>
</dbReference>
<evidence type="ECO:0000313" key="14">
    <source>
        <dbReference type="Proteomes" id="UP000807353"/>
    </source>
</evidence>
<feature type="binding site" evidence="12">
    <location>
        <position position="64"/>
    </location>
    <ligand>
        <name>Mg(2+)</name>
        <dbReference type="ChEBI" id="CHEBI:18420"/>
        <label>1</label>
    </ligand>
</feature>
<proteinExistence type="inferred from homology"/>